<evidence type="ECO:0000256" key="1">
    <source>
        <dbReference type="ARBA" id="ARBA00005151"/>
    </source>
</evidence>
<evidence type="ECO:0000256" key="3">
    <source>
        <dbReference type="ARBA" id="ARBA00022723"/>
    </source>
</evidence>
<organism evidence="8 9">
    <name type="scientific">Babesia microti (strain RI)</name>
    <dbReference type="NCBI Taxonomy" id="1133968"/>
    <lineage>
        <taxon>Eukaryota</taxon>
        <taxon>Sar</taxon>
        <taxon>Alveolata</taxon>
        <taxon>Apicomplexa</taxon>
        <taxon>Aconoidasida</taxon>
        <taxon>Piroplasmida</taxon>
        <taxon>Babesiidae</taxon>
        <taxon>Babesia</taxon>
    </lineage>
</organism>
<evidence type="ECO:0000259" key="7">
    <source>
        <dbReference type="Pfam" id="PF01592"/>
    </source>
</evidence>
<dbReference type="Pfam" id="PF01592">
    <property type="entry name" value="NifU_N"/>
    <property type="match status" value="1"/>
</dbReference>
<keyword evidence="3 6" id="KW-0479">Metal-binding</keyword>
<protein>
    <recommendedName>
        <fullName evidence="6">Iron-sulfur cluster assembly protein</fullName>
    </recommendedName>
</protein>
<dbReference type="GO" id="GO:0051537">
    <property type="term" value="F:2 iron, 2 sulfur cluster binding"/>
    <property type="evidence" value="ECO:0007669"/>
    <property type="project" value="UniProtKB-KW"/>
</dbReference>
<evidence type="ECO:0000256" key="5">
    <source>
        <dbReference type="ARBA" id="ARBA00023014"/>
    </source>
</evidence>
<dbReference type="GeneID" id="24423880"/>
<dbReference type="InterPro" id="IPR011339">
    <property type="entry name" value="ISCU"/>
</dbReference>
<comment type="pathway">
    <text evidence="1">Cofactor biosynthesis; iron-sulfur cluster biosynthesis.</text>
</comment>
<dbReference type="AlphaFoldDB" id="A0A1R4A9X6"/>
<evidence type="ECO:0000256" key="2">
    <source>
        <dbReference type="ARBA" id="ARBA00006420"/>
    </source>
</evidence>
<sequence length="162" mass="18070">MKIFQSQLLRHWESSFLYTSYRRYTPEVKDHFRDPRNVGSLDKSDPSVGTAIVGKAACGDVIKMQVKVKDGVICDAKFKTFGCGSAIASSSFATELIKGKTCDEAMKLKNTDISEQLKLPPVKIHCSLLAEDAIKYAIQDYYNKNNGNRENYNETIDSPSSS</sequence>
<keyword evidence="4 6" id="KW-0408">Iron</keyword>
<dbReference type="InterPro" id="IPR002871">
    <property type="entry name" value="NIF_FeS_clus_asmbl_NifU_N"/>
</dbReference>
<evidence type="ECO:0000313" key="9">
    <source>
        <dbReference type="Proteomes" id="UP000002899"/>
    </source>
</evidence>
<dbReference type="SUPFAM" id="SSF82649">
    <property type="entry name" value="SufE/NifU"/>
    <property type="match status" value="1"/>
</dbReference>
<comment type="similarity">
    <text evidence="2 6">Belongs to the NifU family.</text>
</comment>
<reference evidence="8 9" key="3">
    <citation type="journal article" date="2016" name="Sci. Rep.">
        <title>Genome-wide diversity and gene expression profiling of Babesia microti isolates identify polymorphic genes that mediate host-pathogen interactions.</title>
        <authorList>
            <person name="Silva J.C."/>
            <person name="Cornillot E."/>
            <person name="McCracken C."/>
            <person name="Usmani-Brown S."/>
            <person name="Dwivedi A."/>
            <person name="Ifeonu O.O."/>
            <person name="Crabtree J."/>
            <person name="Gotia H.T."/>
            <person name="Virji A.Z."/>
            <person name="Reynes C."/>
            <person name="Colinge J."/>
            <person name="Kumar V."/>
            <person name="Lawres L."/>
            <person name="Pazzi J.E."/>
            <person name="Pablo J.V."/>
            <person name="Hung C."/>
            <person name="Brancato J."/>
            <person name="Kumari P."/>
            <person name="Orvis J."/>
            <person name="Tretina K."/>
            <person name="Chibucos M."/>
            <person name="Ott S."/>
            <person name="Sadzewicz L."/>
            <person name="Sengamalay N."/>
            <person name="Shetty A.C."/>
            <person name="Su Q."/>
            <person name="Tallon L."/>
            <person name="Fraser C.M."/>
            <person name="Frutos R."/>
            <person name="Molina D.M."/>
            <person name="Krause P.J."/>
            <person name="Ben Mamoun C."/>
        </authorList>
    </citation>
    <scope>NUCLEOTIDE SEQUENCE [LARGE SCALE GENOMIC DNA]</scope>
    <source>
        <strain evidence="8 9">RI</strain>
    </source>
</reference>
<evidence type="ECO:0000256" key="6">
    <source>
        <dbReference type="RuleBase" id="RU362089"/>
    </source>
</evidence>
<keyword evidence="6" id="KW-0001">2Fe-2S</keyword>
<dbReference type="NCBIfam" id="TIGR01999">
    <property type="entry name" value="iscU"/>
    <property type="match status" value="1"/>
</dbReference>
<accession>A0A1R4A9X6</accession>
<proteinExistence type="inferred from homology"/>
<evidence type="ECO:0000313" key="8">
    <source>
        <dbReference type="EMBL" id="SJK85802.1"/>
    </source>
</evidence>
<dbReference type="GO" id="GO:0005506">
    <property type="term" value="F:iron ion binding"/>
    <property type="evidence" value="ECO:0007669"/>
    <property type="project" value="UniProtKB-UniRule"/>
</dbReference>
<dbReference type="GO" id="GO:0005759">
    <property type="term" value="C:mitochondrial matrix"/>
    <property type="evidence" value="ECO:0007669"/>
    <property type="project" value="UniProtKB-SubCell"/>
</dbReference>
<dbReference type="FunFam" id="3.90.1010.10:FF:000005">
    <property type="entry name" value="Iron-sulfur cluster assembly protein"/>
    <property type="match status" value="1"/>
</dbReference>
<name>A0A1R4A9X6_BABMR</name>
<keyword evidence="5 6" id="KW-0411">Iron-sulfur</keyword>
<dbReference type="Proteomes" id="UP000002899">
    <property type="component" value="Chromosome II"/>
</dbReference>
<dbReference type="OrthoDB" id="1925777at2759"/>
<comment type="subcellular location">
    <subcellularLocation>
        <location evidence="6">Mitochondrion matrix</location>
    </subcellularLocation>
</comment>
<keyword evidence="9" id="KW-1185">Reference proteome</keyword>
<reference evidence="8 9" key="2">
    <citation type="journal article" date="2013" name="PLoS ONE">
        <title>Whole genome mapping and re-organization of the nuclear and mitochondrial genomes of Babesia microti isolates.</title>
        <authorList>
            <person name="Cornillot E."/>
            <person name="Dassouli A."/>
            <person name="Garg A."/>
            <person name="Pachikara N."/>
            <person name="Randazzo S."/>
            <person name="Depoix D."/>
            <person name="Carcy B."/>
            <person name="Delbecq S."/>
            <person name="Frutos R."/>
            <person name="Silva J.C."/>
            <person name="Sutton R."/>
            <person name="Krause P.J."/>
            <person name="Mamoun C.B."/>
        </authorList>
    </citation>
    <scope>NUCLEOTIDE SEQUENCE [LARGE SCALE GENOMIC DNA]</scope>
    <source>
        <strain evidence="8 9">RI</strain>
    </source>
</reference>
<feature type="domain" description="NIF system FeS cluster assembly NifU N-terminal" evidence="7">
    <location>
        <begin position="24"/>
        <end position="146"/>
    </location>
</feature>
<dbReference type="EMBL" id="FO082872">
    <property type="protein sequence ID" value="SJK85802.1"/>
    <property type="molecule type" value="Genomic_DNA"/>
</dbReference>
<comment type="cofactor">
    <cofactor evidence="6">
        <name>[2Fe-2S] cluster</name>
        <dbReference type="ChEBI" id="CHEBI:190135"/>
    </cofactor>
</comment>
<evidence type="ECO:0000256" key="4">
    <source>
        <dbReference type="ARBA" id="ARBA00023004"/>
    </source>
</evidence>
<gene>
    <name evidence="8" type="ORF">BMR1_02g00446</name>
</gene>
<dbReference type="CDD" id="cd06664">
    <property type="entry name" value="IscU_like"/>
    <property type="match status" value="1"/>
</dbReference>
<dbReference type="GO" id="GO:0016226">
    <property type="term" value="P:iron-sulfur cluster assembly"/>
    <property type="evidence" value="ECO:0007669"/>
    <property type="project" value="UniProtKB-UniRule"/>
</dbReference>
<dbReference type="Gene3D" id="3.90.1010.10">
    <property type="match status" value="1"/>
</dbReference>
<keyword evidence="6" id="KW-0809">Transit peptide</keyword>
<reference evidence="8 9" key="1">
    <citation type="journal article" date="2012" name="Nucleic Acids Res.">
        <title>Sequencing of the smallest Apicomplexan genome from the human pathogen Babesia microti.</title>
        <authorList>
            <person name="Cornillot E."/>
            <person name="Hadj-Kaddour K."/>
            <person name="Dassouli A."/>
            <person name="Noel B."/>
            <person name="Ranwez V."/>
            <person name="Vacherie B."/>
            <person name="Augagneur Y."/>
            <person name="Bres V."/>
            <person name="Duclos A."/>
            <person name="Randazzo S."/>
            <person name="Carcy B."/>
            <person name="Debierre-Grockiego F."/>
            <person name="Delbecq S."/>
            <person name="Moubri-Menage K."/>
            <person name="Shams-Eldin H."/>
            <person name="Usmani-Brown S."/>
            <person name="Bringaud F."/>
            <person name="Wincker P."/>
            <person name="Vivares C.P."/>
            <person name="Schwarz R.T."/>
            <person name="Schetters T.P."/>
            <person name="Krause P.J."/>
            <person name="Gorenflot A."/>
            <person name="Berry V."/>
            <person name="Barbe V."/>
            <person name="Ben Mamoun C."/>
        </authorList>
    </citation>
    <scope>NUCLEOTIDE SEQUENCE [LARGE SCALE GENOMIC DNA]</scope>
    <source>
        <strain evidence="8 9">RI</strain>
    </source>
</reference>
<dbReference type="RefSeq" id="XP_012647865.2">
    <property type="nucleotide sequence ID" value="XM_012792411.2"/>
</dbReference>
<dbReference type="VEuPathDB" id="PiroplasmaDB:BMR1_02g00446"/>
<comment type="function">
    <text evidence="6">Scaffold protein for the de novo synthesis of iron-sulfur (Fe-S) clusters within mitochondria, which is required for maturation of both mitochondrial and cytoplasmic [2Fe-2S] and [4Fe-4S] proteins.</text>
</comment>
<keyword evidence="6" id="KW-0496">Mitochondrion</keyword>
<dbReference type="PANTHER" id="PTHR10093">
    <property type="entry name" value="IRON-SULFUR CLUSTER ASSEMBLY ENZYME NIFU HOMOLOG"/>
    <property type="match status" value="1"/>
</dbReference>
<dbReference type="KEGG" id="bmic:BMR1_02g00446"/>